<evidence type="ECO:0000313" key="2">
    <source>
        <dbReference type="RefSeq" id="XP_065658038.1"/>
    </source>
</evidence>
<accession>A0ABM4C8S7</accession>
<sequence length="154" mass="17542">MLSVGAKFYDSLGLISPFVIVKKLLFQALCIDKLEMINSEIHENWLTYLNGLEVISSITVTRYCFKKLDDVAKYVTMHGFSDSSQVAYSAVIYAQVKTKEGRMSKLITSKTKVTPIKKLTIPRLEFIGCLLLANLMDKVVQEFKDVLIVEKIYY</sequence>
<name>A0ABM4C8S7_HYDVU</name>
<gene>
    <name evidence="2" type="primary">LOC136082555</name>
</gene>
<dbReference type="Proteomes" id="UP001652625">
    <property type="component" value="Chromosome 07"/>
</dbReference>
<protein>
    <submittedName>
        <fullName evidence="2">Uncharacterized protein LOC136082555</fullName>
    </submittedName>
</protein>
<dbReference type="Pfam" id="PF05380">
    <property type="entry name" value="Peptidase_A17"/>
    <property type="match status" value="1"/>
</dbReference>
<evidence type="ECO:0000313" key="1">
    <source>
        <dbReference type="Proteomes" id="UP001652625"/>
    </source>
</evidence>
<keyword evidence="1" id="KW-1185">Reference proteome</keyword>
<reference evidence="2" key="1">
    <citation type="submission" date="2025-08" db="UniProtKB">
        <authorList>
            <consortium name="RefSeq"/>
        </authorList>
    </citation>
    <scope>IDENTIFICATION</scope>
</reference>
<organism evidence="1 2">
    <name type="scientific">Hydra vulgaris</name>
    <name type="common">Hydra</name>
    <name type="synonym">Hydra attenuata</name>
    <dbReference type="NCBI Taxonomy" id="6087"/>
    <lineage>
        <taxon>Eukaryota</taxon>
        <taxon>Metazoa</taxon>
        <taxon>Cnidaria</taxon>
        <taxon>Hydrozoa</taxon>
        <taxon>Hydroidolina</taxon>
        <taxon>Anthoathecata</taxon>
        <taxon>Aplanulata</taxon>
        <taxon>Hydridae</taxon>
        <taxon>Hydra</taxon>
    </lineage>
</organism>
<dbReference type="InterPro" id="IPR008042">
    <property type="entry name" value="Retrotrans_Pao"/>
</dbReference>
<dbReference type="GeneID" id="136082555"/>
<dbReference type="RefSeq" id="XP_065658038.1">
    <property type="nucleotide sequence ID" value="XM_065801966.1"/>
</dbReference>
<proteinExistence type="predicted"/>
<dbReference type="PANTHER" id="PTHR47331">
    <property type="entry name" value="PHD-TYPE DOMAIN-CONTAINING PROTEIN"/>
    <property type="match status" value="1"/>
</dbReference>